<dbReference type="InterPro" id="IPR037049">
    <property type="entry name" value="DUF1214_C_sf"/>
</dbReference>
<accession>A0A2N7C928</accession>
<feature type="chain" id="PRO_5014743510" evidence="1">
    <location>
        <begin position="36"/>
        <end position="503"/>
    </location>
</feature>
<evidence type="ECO:0000313" key="4">
    <source>
        <dbReference type="EMBL" id="PMF17701.1"/>
    </source>
</evidence>
<dbReference type="PANTHER" id="PTHR36509:SF3">
    <property type="entry name" value="SIGNAL PEPTIDE PROTEIN"/>
    <property type="match status" value="1"/>
</dbReference>
<dbReference type="Pfam" id="PF06742">
    <property type="entry name" value="DUF1214"/>
    <property type="match status" value="1"/>
</dbReference>
<dbReference type="SUPFAM" id="SSF160935">
    <property type="entry name" value="VPA0735-like"/>
    <property type="match status" value="1"/>
</dbReference>
<evidence type="ECO:0000259" key="3">
    <source>
        <dbReference type="Pfam" id="PF06863"/>
    </source>
</evidence>
<dbReference type="AlphaFoldDB" id="A0A2N7C928"/>
<dbReference type="RefSeq" id="WP_102483242.1">
    <property type="nucleotide sequence ID" value="NZ_MCSW01000218.1"/>
</dbReference>
<organism evidence="4 5">
    <name type="scientific">Vibrio splendidus</name>
    <dbReference type="NCBI Taxonomy" id="29497"/>
    <lineage>
        <taxon>Bacteria</taxon>
        <taxon>Pseudomonadati</taxon>
        <taxon>Pseudomonadota</taxon>
        <taxon>Gammaproteobacteria</taxon>
        <taxon>Vibrionales</taxon>
        <taxon>Vibrionaceae</taxon>
        <taxon>Vibrio</taxon>
    </lineage>
</organism>
<evidence type="ECO:0000259" key="2">
    <source>
        <dbReference type="Pfam" id="PF06742"/>
    </source>
</evidence>
<feature type="domain" description="DUF1214" evidence="2">
    <location>
        <begin position="376"/>
        <end position="484"/>
    </location>
</feature>
<gene>
    <name evidence="4" type="ORF">BCV19_18030</name>
</gene>
<feature type="signal peptide" evidence="1">
    <location>
        <begin position="1"/>
        <end position="35"/>
    </location>
</feature>
<dbReference type="Pfam" id="PF06863">
    <property type="entry name" value="DUF1254"/>
    <property type="match status" value="1"/>
</dbReference>
<reference evidence="5" key="1">
    <citation type="submission" date="2016-07" db="EMBL/GenBank/DDBJ databases">
        <title>Nontailed viruses are major unrecognized killers of bacteria in the ocean.</title>
        <authorList>
            <person name="Kauffman K."/>
            <person name="Hussain F."/>
            <person name="Yang J."/>
            <person name="Arevalo P."/>
            <person name="Brown J."/>
            <person name="Cutler M."/>
            <person name="Kelly L."/>
            <person name="Polz M.F."/>
        </authorList>
    </citation>
    <scope>NUCLEOTIDE SEQUENCE [LARGE SCALE GENOMIC DNA]</scope>
    <source>
        <strain evidence="5">10N.286.54.F3</strain>
    </source>
</reference>
<dbReference type="InterPro" id="IPR010621">
    <property type="entry name" value="DUF1214"/>
</dbReference>
<dbReference type="Gene3D" id="1.10.3360.10">
    <property type="entry name" value="VPA0735-like domain"/>
    <property type="match status" value="1"/>
</dbReference>
<dbReference type="Gene3D" id="2.60.120.600">
    <property type="entry name" value="Domain of unknown function DUF1214, C-terminal domain"/>
    <property type="match status" value="1"/>
</dbReference>
<sequence length="503" mass="56248">MNMISKAFVGSFTCPLRSAAMLVSVTALFSATAIAGNGDATETIQTRAGDFTFETDFLHGIPTQKSSAKLFELMDYQRASQAYIWSVPLVSNYAWKQAYADMGAEDGQITYVEYHESKLGGLTYNTSTPYAITWFNVEKEPVVIEIPTNELRGAVHTMWQIGISQMTEPGVYVVKAKGSETPSNLPKGAKVFESDTNNVFLGVRLMAKSDQQRMKDLEALKITDLNGKPLSSKGVNFPKRGDDAKHPRGMAFWETLNEAIQAEPVAERDRMMHDMLRPLGIEKGKAFTPSAQQRDILEQAVVMGEAMVKNIDFNKTERLPHAAYGKEGNSWEIATASTPNQDRHYGMDLDGRAAWFYEAVTNDIAMHGFENGGWGQIYLDNYRDDNGKGLNGSNHYTLTLDGDVNFADLFWTITVYNVENRAIIDNNIERADVGSNIEGTVKDAQGNYTFHFSPTKPAGVNEANWVQTREDENWFVYFRAYSPSKAFVEQQPETLLPNFKRVD</sequence>
<proteinExistence type="predicted"/>
<evidence type="ECO:0000256" key="1">
    <source>
        <dbReference type="SAM" id="SignalP"/>
    </source>
</evidence>
<feature type="domain" description="DUF1254" evidence="3">
    <location>
        <begin position="122"/>
        <end position="219"/>
    </location>
</feature>
<dbReference type="InterPro" id="IPR037050">
    <property type="entry name" value="DUF1254_sf"/>
</dbReference>
<dbReference type="Proteomes" id="UP000235405">
    <property type="component" value="Unassembled WGS sequence"/>
</dbReference>
<name>A0A2N7C928_VIBSP</name>
<protein>
    <submittedName>
        <fullName evidence="4">CDP-4-dehydro-6-deoxy-D-glucose 3-dehydratase</fullName>
    </submittedName>
</protein>
<dbReference type="EMBL" id="MCSW01000218">
    <property type="protein sequence ID" value="PMF17701.1"/>
    <property type="molecule type" value="Genomic_DNA"/>
</dbReference>
<comment type="caution">
    <text evidence="4">The sequence shown here is derived from an EMBL/GenBank/DDBJ whole genome shotgun (WGS) entry which is preliminary data.</text>
</comment>
<evidence type="ECO:0000313" key="5">
    <source>
        <dbReference type="Proteomes" id="UP000235405"/>
    </source>
</evidence>
<dbReference type="InterPro" id="IPR010679">
    <property type="entry name" value="DUF1254"/>
</dbReference>
<keyword evidence="1" id="KW-0732">Signal</keyword>
<dbReference type="Gene3D" id="2.60.40.1610">
    <property type="entry name" value="Domain of unknown function DUF1254"/>
    <property type="match status" value="1"/>
</dbReference>
<dbReference type="PANTHER" id="PTHR36509">
    <property type="entry name" value="BLL3101 PROTEIN"/>
    <property type="match status" value="1"/>
</dbReference>